<dbReference type="PATRIC" id="fig|242163.4.peg.2168"/>
<dbReference type="InterPro" id="IPR001638">
    <property type="entry name" value="Solute-binding_3/MltF_N"/>
</dbReference>
<dbReference type="InterPro" id="IPR051455">
    <property type="entry name" value="Bact_solute-bind_prot3"/>
</dbReference>
<accession>A0A0L0M8J0</accession>
<reference evidence="7" key="1">
    <citation type="submission" date="2015-06" db="EMBL/GenBank/DDBJ databases">
        <title>Comparative genomics of Burkholderia leaf nodule symbionts.</title>
        <authorList>
            <person name="Carlier A."/>
            <person name="Eberl L."/>
            <person name="Pinto-Carbo M."/>
        </authorList>
    </citation>
    <scope>NUCLEOTIDE SEQUENCE [LARGE SCALE GENOMIC DNA]</scope>
    <source>
        <strain evidence="7">UZHbot4</strain>
    </source>
</reference>
<proteinExistence type="inferred from homology"/>
<evidence type="ECO:0000259" key="5">
    <source>
        <dbReference type="SMART" id="SM00062"/>
    </source>
</evidence>
<dbReference type="Proteomes" id="UP000036959">
    <property type="component" value="Unassembled WGS sequence"/>
</dbReference>
<dbReference type="Pfam" id="PF00497">
    <property type="entry name" value="SBP_bac_3"/>
    <property type="match status" value="1"/>
</dbReference>
<protein>
    <submittedName>
        <fullName evidence="6">ABC-type amino acid transport/signal transduction system, periplasmic component/domain</fullName>
    </submittedName>
</protein>
<evidence type="ECO:0000256" key="1">
    <source>
        <dbReference type="ARBA" id="ARBA00010333"/>
    </source>
</evidence>
<dbReference type="RefSeq" id="WP_083452308.1">
    <property type="nucleotide sequence ID" value="NZ_LFJJ01000176.1"/>
</dbReference>
<feature type="signal peptide" evidence="4">
    <location>
        <begin position="1"/>
        <end position="33"/>
    </location>
</feature>
<dbReference type="PANTHER" id="PTHR30085:SF6">
    <property type="entry name" value="ABC TRANSPORTER GLUTAMINE-BINDING PROTEIN GLNH"/>
    <property type="match status" value="1"/>
</dbReference>
<name>A0A0L0M8J0_9BURK</name>
<dbReference type="GO" id="GO:0006865">
    <property type="term" value="P:amino acid transport"/>
    <property type="evidence" value="ECO:0007669"/>
    <property type="project" value="TreeGrafter"/>
</dbReference>
<organism evidence="6 7">
    <name type="scientific">Candidatus Burkholderia verschuerenii</name>
    <dbReference type="NCBI Taxonomy" id="242163"/>
    <lineage>
        <taxon>Bacteria</taxon>
        <taxon>Pseudomonadati</taxon>
        <taxon>Pseudomonadota</taxon>
        <taxon>Betaproteobacteria</taxon>
        <taxon>Burkholderiales</taxon>
        <taxon>Burkholderiaceae</taxon>
        <taxon>Burkholderia</taxon>
    </lineage>
</organism>
<keyword evidence="3 4" id="KW-0732">Signal</keyword>
<gene>
    <name evidence="6" type="ORF">BVER_06342</name>
</gene>
<evidence type="ECO:0000313" key="6">
    <source>
        <dbReference type="EMBL" id="KND58595.1"/>
    </source>
</evidence>
<dbReference type="SUPFAM" id="SSF53850">
    <property type="entry name" value="Periplasmic binding protein-like II"/>
    <property type="match status" value="1"/>
</dbReference>
<keyword evidence="2" id="KW-0813">Transport</keyword>
<keyword evidence="7" id="KW-1185">Reference proteome</keyword>
<dbReference type="EMBL" id="LFJJ01000176">
    <property type="protein sequence ID" value="KND58595.1"/>
    <property type="molecule type" value="Genomic_DNA"/>
</dbReference>
<evidence type="ECO:0000256" key="2">
    <source>
        <dbReference type="ARBA" id="ARBA00022448"/>
    </source>
</evidence>
<dbReference type="Gene3D" id="3.40.190.10">
    <property type="entry name" value="Periplasmic binding protein-like II"/>
    <property type="match status" value="2"/>
</dbReference>
<comment type="similarity">
    <text evidence="1">Belongs to the bacterial solute-binding protein 3 family.</text>
</comment>
<dbReference type="GO" id="GO:0030288">
    <property type="term" value="C:outer membrane-bounded periplasmic space"/>
    <property type="evidence" value="ECO:0007669"/>
    <property type="project" value="TreeGrafter"/>
</dbReference>
<dbReference type="PANTHER" id="PTHR30085">
    <property type="entry name" value="AMINO ACID ABC TRANSPORTER PERMEASE"/>
    <property type="match status" value="1"/>
</dbReference>
<evidence type="ECO:0000313" key="7">
    <source>
        <dbReference type="Proteomes" id="UP000036959"/>
    </source>
</evidence>
<sequence length="268" mass="28411">MSLAVTFKRRLGAALLSIAGAMAVMSHASHAQADTLDTVKKTGVIRVAVPQDYAPFGSVGSDMELHGYDVEVAKLTAAALHVKLQIVPVTMANKIPFLVTNKVDLVLNLGKNPQRAEVIDFTSPYAPYYTAVFGPQADALPDVAALKGKKIGVVTGSQEDLFITKNAPAGTLFSRYQDNSSAVAAFLSGQTEYLATGNIVGAKLLADNPRKHFAQKLLLIDSPVCAAVRKGDGPMLEAVNTIIAAQKSSGQLDALSRQWLKQPLDAKP</sequence>
<feature type="chain" id="PRO_5005544230" evidence="4">
    <location>
        <begin position="34"/>
        <end position="268"/>
    </location>
</feature>
<evidence type="ECO:0000256" key="3">
    <source>
        <dbReference type="ARBA" id="ARBA00022729"/>
    </source>
</evidence>
<comment type="caution">
    <text evidence="6">The sequence shown here is derived from an EMBL/GenBank/DDBJ whole genome shotgun (WGS) entry which is preliminary data.</text>
</comment>
<dbReference type="SMART" id="SM00062">
    <property type="entry name" value="PBPb"/>
    <property type="match status" value="1"/>
</dbReference>
<dbReference type="OrthoDB" id="5363083at2"/>
<evidence type="ECO:0000256" key="4">
    <source>
        <dbReference type="SAM" id="SignalP"/>
    </source>
</evidence>
<dbReference type="GO" id="GO:0005576">
    <property type="term" value="C:extracellular region"/>
    <property type="evidence" value="ECO:0007669"/>
    <property type="project" value="TreeGrafter"/>
</dbReference>
<feature type="domain" description="Solute-binding protein family 3/N-terminal" evidence="5">
    <location>
        <begin position="44"/>
        <end position="263"/>
    </location>
</feature>
<dbReference type="AlphaFoldDB" id="A0A0L0M8J0"/>